<reference evidence="1 2" key="1">
    <citation type="submission" date="2016-08" db="EMBL/GenBank/DDBJ databases">
        <title>A Parts List for Fungal Cellulosomes Revealed by Comparative Genomics.</title>
        <authorList>
            <consortium name="DOE Joint Genome Institute"/>
            <person name="Haitjema C.H."/>
            <person name="Gilmore S.P."/>
            <person name="Henske J.K."/>
            <person name="Solomon K.V."/>
            <person name="De Groot R."/>
            <person name="Kuo A."/>
            <person name="Mondo S.J."/>
            <person name="Salamov A.A."/>
            <person name="Labutti K."/>
            <person name="Zhao Z."/>
            <person name="Chiniquy J."/>
            <person name="Barry K."/>
            <person name="Brewer H.M."/>
            <person name="Purvine S.O."/>
            <person name="Wright A.T."/>
            <person name="Boxma B."/>
            <person name="Van Alen T."/>
            <person name="Hackstein J.H."/>
            <person name="Baker S.E."/>
            <person name="Grigoriev I.V."/>
            <person name="O'Malley M.A."/>
        </authorList>
    </citation>
    <scope>NUCLEOTIDE SEQUENCE [LARGE SCALE GENOMIC DNA]</scope>
    <source>
        <strain evidence="1 2">G1</strain>
    </source>
</reference>
<dbReference type="Gene3D" id="1.20.1270.60">
    <property type="entry name" value="Arfaptin homology (AH) domain/BAR domain"/>
    <property type="match status" value="1"/>
</dbReference>
<keyword evidence="2" id="KW-1185">Reference proteome</keyword>
<dbReference type="EMBL" id="MCOG01000118">
    <property type="protein sequence ID" value="ORY42941.1"/>
    <property type="molecule type" value="Genomic_DNA"/>
</dbReference>
<gene>
    <name evidence="1" type="ORF">LY90DRAFT_509891</name>
</gene>
<proteinExistence type="predicted"/>
<sequence length="108" mass="13140">MKIIEKRLFSLKSVLQNFIFYSKNFKKYFSDFNSSIKLIYNNSPFYNFSEEITVKHQVIQAKFEEMNKKINTLFSKTSEWNIIFDSAKEIIKTREEKRKIYDHYEGKL</sequence>
<comment type="caution">
    <text evidence="1">The sequence shown here is derived from an EMBL/GenBank/DDBJ whole genome shotgun (WGS) entry which is preliminary data.</text>
</comment>
<protein>
    <submittedName>
        <fullName evidence="1">Uncharacterized protein</fullName>
    </submittedName>
</protein>
<dbReference type="Proteomes" id="UP000193920">
    <property type="component" value="Unassembled WGS sequence"/>
</dbReference>
<evidence type="ECO:0000313" key="2">
    <source>
        <dbReference type="Proteomes" id="UP000193920"/>
    </source>
</evidence>
<name>A0A1Y2C7D0_9FUNG</name>
<dbReference type="AlphaFoldDB" id="A0A1Y2C7D0"/>
<organism evidence="1 2">
    <name type="scientific">Neocallimastix californiae</name>
    <dbReference type="NCBI Taxonomy" id="1754190"/>
    <lineage>
        <taxon>Eukaryota</taxon>
        <taxon>Fungi</taxon>
        <taxon>Fungi incertae sedis</taxon>
        <taxon>Chytridiomycota</taxon>
        <taxon>Chytridiomycota incertae sedis</taxon>
        <taxon>Neocallimastigomycetes</taxon>
        <taxon>Neocallimastigales</taxon>
        <taxon>Neocallimastigaceae</taxon>
        <taxon>Neocallimastix</taxon>
    </lineage>
</organism>
<accession>A0A1Y2C7D0</accession>
<dbReference type="InterPro" id="IPR027267">
    <property type="entry name" value="AH/BAR_dom_sf"/>
</dbReference>
<evidence type="ECO:0000313" key="1">
    <source>
        <dbReference type="EMBL" id="ORY42941.1"/>
    </source>
</evidence>